<accession>A0A1S3HRV1</accession>
<feature type="region of interest" description="Disordered" evidence="1">
    <location>
        <begin position="1"/>
        <end position="56"/>
    </location>
</feature>
<evidence type="ECO:0000313" key="2">
    <source>
        <dbReference type="Proteomes" id="UP000085678"/>
    </source>
</evidence>
<protein>
    <submittedName>
        <fullName evidence="3">Uncharacterized protein LOC106156866</fullName>
    </submittedName>
    <submittedName>
        <fullName evidence="4">Uncharacterized protein LOC106157604</fullName>
    </submittedName>
</protein>
<organism evidence="2 4">
    <name type="scientific">Lingula anatina</name>
    <name type="common">Brachiopod</name>
    <name type="synonym">Lingula unguis</name>
    <dbReference type="NCBI Taxonomy" id="7574"/>
    <lineage>
        <taxon>Eukaryota</taxon>
        <taxon>Metazoa</taxon>
        <taxon>Spiralia</taxon>
        <taxon>Lophotrochozoa</taxon>
        <taxon>Brachiopoda</taxon>
        <taxon>Linguliformea</taxon>
        <taxon>Lingulata</taxon>
        <taxon>Lingulida</taxon>
        <taxon>Linguloidea</taxon>
        <taxon>Lingulidae</taxon>
        <taxon>Lingula</taxon>
    </lineage>
</organism>
<dbReference type="AlphaFoldDB" id="A0A1S3HRV1"/>
<dbReference type="OrthoDB" id="6327497at2759"/>
<feature type="compositionally biased region" description="Polar residues" evidence="1">
    <location>
        <begin position="7"/>
        <end position="31"/>
    </location>
</feature>
<feature type="compositionally biased region" description="Low complexity" evidence="1">
    <location>
        <begin position="244"/>
        <end position="257"/>
    </location>
</feature>
<dbReference type="KEGG" id="lak:106156866"/>
<sequence length="306" mass="33128">MLPKIGSRSNTQASPAVSREPSNVDNTQQGKKTLKLPSINKTVSVQDPPSRQPTQTDIPAANIFQALSNQNTDLSSLKPKKRDNTLEGLKKIADKLRPKKEQKKKLWPGDPAAVGSIRRPRKTAQEMASMLTAATKVLQTNRELLALQTCTKNCQRKYQVDETLLPKEAPPTLSSIMKKYREMNRPPRKAKSMGDLPNLSDSTVSLAASEPALTKGKLELSKGFFASITKKEPGSNLLTVPKDQPQGQVTEGQGQVQKNDLNPRPVLPSIQETPAKKPAAAGGLMAMLKNMKAANAASGAAPIEVQ</sequence>
<proteinExistence type="predicted"/>
<dbReference type="RefSeq" id="XP_013388767.1">
    <property type="nucleotide sequence ID" value="XM_013533313.1"/>
</dbReference>
<evidence type="ECO:0000313" key="4">
    <source>
        <dbReference type="RefSeq" id="XP_013388767.1"/>
    </source>
</evidence>
<dbReference type="GeneID" id="106156866"/>
<feature type="region of interest" description="Disordered" evidence="1">
    <location>
        <begin position="234"/>
        <end position="275"/>
    </location>
</feature>
<evidence type="ECO:0000313" key="3">
    <source>
        <dbReference type="RefSeq" id="XP_013387751.1"/>
    </source>
</evidence>
<gene>
    <name evidence="4" type="primary">LOC106157604</name>
    <name evidence="3" type="synonym">LOC106156866</name>
</gene>
<dbReference type="KEGG" id="lak:106157604"/>
<dbReference type="GeneID" id="106157604"/>
<name>A0A1S3HRV1_LINAN</name>
<evidence type="ECO:0000256" key="1">
    <source>
        <dbReference type="SAM" id="MobiDB-lite"/>
    </source>
</evidence>
<keyword evidence="2" id="KW-1185">Reference proteome</keyword>
<reference evidence="3 4" key="1">
    <citation type="submission" date="2025-04" db="UniProtKB">
        <authorList>
            <consortium name="RefSeq"/>
        </authorList>
    </citation>
    <scope>IDENTIFICATION</scope>
    <source>
        <tissue evidence="3 4">Gonads</tissue>
    </source>
</reference>
<dbReference type="Proteomes" id="UP000085678">
    <property type="component" value="Unplaced"/>
</dbReference>
<dbReference type="RefSeq" id="XP_013387751.1">
    <property type="nucleotide sequence ID" value="XM_013532297.1"/>
</dbReference>
<feature type="compositionally biased region" description="Polar residues" evidence="1">
    <location>
        <begin position="39"/>
        <end position="56"/>
    </location>
</feature>